<sequence length="348" mass="37380">MTMKPTEANAVPLRFEVPQTVSPEATGTLAVMYEAMRLAPAPTQLRSQADFDGANRQMESAFAPSNAALADALGVTIRREAIADVPVVRITPRDCRPGQRTLVYVHGGAYVYFSAGTLVGLPSLIAQATGVEVLSIDYTLAPRARWQAVTDQVLTVWEALLASRLDASSIGLFGDSAGGGLAAGSVLKMRDRQLALPGALWLISPWSDISGAGDSYETLKQADPTLSPESLAWCAQAYADPAHHRHPYVSPVYGDYAHPFPPTLIQGGTREIFLSNFVRHYQAIRAGEHEAVLDLYEGMPHVFQSVVPDAPESKTAIARAAAFFDKHLGSANSHSLVQQRTDESGSLL</sequence>
<dbReference type="EMBL" id="HG992338">
    <property type="protein sequence ID" value="CAE6780287.1"/>
    <property type="molecule type" value="Genomic_DNA"/>
</dbReference>
<dbReference type="SUPFAM" id="SSF53474">
    <property type="entry name" value="alpha/beta-Hydrolases"/>
    <property type="match status" value="1"/>
</dbReference>
<dbReference type="PANTHER" id="PTHR48081">
    <property type="entry name" value="AB HYDROLASE SUPERFAMILY PROTEIN C4A8.06C"/>
    <property type="match status" value="1"/>
</dbReference>
<dbReference type="InterPro" id="IPR013094">
    <property type="entry name" value="AB_hydrolase_3"/>
</dbReference>
<dbReference type="InterPro" id="IPR050300">
    <property type="entry name" value="GDXG_lipolytic_enzyme"/>
</dbReference>
<dbReference type="Proteomes" id="UP000835287">
    <property type="component" value="Chromosome"/>
</dbReference>
<dbReference type="Gene3D" id="3.40.50.1820">
    <property type="entry name" value="alpha/beta hydrolase"/>
    <property type="match status" value="1"/>
</dbReference>
<proteinExistence type="inferred from homology"/>
<reference evidence="4 5" key="1">
    <citation type="submission" date="2021-02" db="EMBL/GenBank/DDBJ databases">
        <authorList>
            <person name="Pothier F. J."/>
        </authorList>
    </citation>
    <scope>NUCLEOTIDE SEQUENCE [LARGE SCALE GENOMIC DNA]</scope>
    <source>
        <strain evidence="4 5">301</strain>
    </source>
</reference>
<dbReference type="Pfam" id="PF07859">
    <property type="entry name" value="Abhydrolase_3"/>
    <property type="match status" value="1"/>
</dbReference>
<evidence type="ECO:0000313" key="5">
    <source>
        <dbReference type="Proteomes" id="UP000835287"/>
    </source>
</evidence>
<dbReference type="PANTHER" id="PTHR48081:SF30">
    <property type="entry name" value="ACETYL-HYDROLASE LIPR-RELATED"/>
    <property type="match status" value="1"/>
</dbReference>
<accession>A0ABN7M1E6</accession>
<evidence type="ECO:0000256" key="1">
    <source>
        <dbReference type="ARBA" id="ARBA00010515"/>
    </source>
</evidence>
<comment type="similarity">
    <text evidence="1">Belongs to the 'GDXG' lipolytic enzyme family.</text>
</comment>
<keyword evidence="5" id="KW-1185">Reference proteome</keyword>
<feature type="domain" description="Alpha/beta hydrolase fold-3" evidence="3">
    <location>
        <begin position="102"/>
        <end position="304"/>
    </location>
</feature>
<organism evidence="4 5">
    <name type="scientific">Xanthomonas arboricola pv. corylina</name>
    <dbReference type="NCBI Taxonomy" id="487821"/>
    <lineage>
        <taxon>Bacteria</taxon>
        <taxon>Pseudomonadati</taxon>
        <taxon>Pseudomonadota</taxon>
        <taxon>Gammaproteobacteria</taxon>
        <taxon>Lysobacterales</taxon>
        <taxon>Lysobacteraceae</taxon>
        <taxon>Xanthomonas</taxon>
    </lineage>
</organism>
<keyword evidence="2" id="KW-0378">Hydrolase</keyword>
<gene>
    <name evidence="4" type="primary">aes_3</name>
    <name evidence="4" type="ORF">XAC301_23820</name>
</gene>
<protein>
    <submittedName>
        <fullName evidence="4">Acetyl esterase</fullName>
    </submittedName>
</protein>
<name>A0ABN7M1E6_9XANT</name>
<evidence type="ECO:0000313" key="4">
    <source>
        <dbReference type="EMBL" id="CAE6780308.1"/>
    </source>
</evidence>
<evidence type="ECO:0000256" key="2">
    <source>
        <dbReference type="ARBA" id="ARBA00022801"/>
    </source>
</evidence>
<dbReference type="InterPro" id="IPR029058">
    <property type="entry name" value="AB_hydrolase_fold"/>
</dbReference>
<dbReference type="EMBL" id="HG992338">
    <property type="protein sequence ID" value="CAE6780308.1"/>
    <property type="molecule type" value="Genomic_DNA"/>
</dbReference>
<dbReference type="RefSeq" id="WP_212583834.1">
    <property type="nucleotide sequence ID" value="NZ_CP062164.1"/>
</dbReference>
<evidence type="ECO:0000259" key="3">
    <source>
        <dbReference type="Pfam" id="PF07859"/>
    </source>
</evidence>